<evidence type="ECO:0000256" key="1">
    <source>
        <dbReference type="SAM" id="MobiDB-lite"/>
    </source>
</evidence>
<organism evidence="3 4">
    <name type="scientific">Escallonia rubra</name>
    <dbReference type="NCBI Taxonomy" id="112253"/>
    <lineage>
        <taxon>Eukaryota</taxon>
        <taxon>Viridiplantae</taxon>
        <taxon>Streptophyta</taxon>
        <taxon>Embryophyta</taxon>
        <taxon>Tracheophyta</taxon>
        <taxon>Spermatophyta</taxon>
        <taxon>Magnoliopsida</taxon>
        <taxon>eudicotyledons</taxon>
        <taxon>Gunneridae</taxon>
        <taxon>Pentapetalae</taxon>
        <taxon>asterids</taxon>
        <taxon>campanulids</taxon>
        <taxon>Escalloniales</taxon>
        <taxon>Escalloniaceae</taxon>
        <taxon>Escallonia</taxon>
    </lineage>
</organism>
<feature type="region of interest" description="Disordered" evidence="1">
    <location>
        <begin position="111"/>
        <end position="176"/>
    </location>
</feature>
<accession>A0AA88UWA6</accession>
<dbReference type="PANTHER" id="PTHR31852">
    <property type="entry name" value="LATE EMBRYOGENESIS ABUNDANT (LEA) HYDROXYPROLINE-RICH GLYCOPROTEIN FAMILY"/>
    <property type="match status" value="1"/>
</dbReference>
<gene>
    <name evidence="3" type="ORF">RJ640_024921</name>
</gene>
<dbReference type="EMBL" id="JAVXUO010000353">
    <property type="protein sequence ID" value="KAK2993047.1"/>
    <property type="molecule type" value="Genomic_DNA"/>
</dbReference>
<dbReference type="AlphaFoldDB" id="A0AA88UWA6"/>
<evidence type="ECO:0000313" key="3">
    <source>
        <dbReference type="EMBL" id="KAK2993047.1"/>
    </source>
</evidence>
<feature type="compositionally biased region" description="Basic and acidic residues" evidence="1">
    <location>
        <begin position="119"/>
        <end position="135"/>
    </location>
</feature>
<keyword evidence="4" id="KW-1185">Reference proteome</keyword>
<dbReference type="InterPro" id="IPR055301">
    <property type="entry name" value="Lea14-like_2"/>
</dbReference>
<keyword evidence="2" id="KW-1133">Transmembrane helix</keyword>
<name>A0AA88UWA6_9ASTE</name>
<protein>
    <recommendedName>
        <fullName evidence="5">Late embryogenesis abundant protein LEA-2 subgroup domain-containing protein</fullName>
    </recommendedName>
</protein>
<reference evidence="3" key="1">
    <citation type="submission" date="2022-12" db="EMBL/GenBank/DDBJ databases">
        <title>Draft genome assemblies for two species of Escallonia (Escalloniales).</title>
        <authorList>
            <person name="Chanderbali A."/>
            <person name="Dervinis C."/>
            <person name="Anghel I."/>
            <person name="Soltis D."/>
            <person name="Soltis P."/>
            <person name="Zapata F."/>
        </authorList>
    </citation>
    <scope>NUCLEOTIDE SEQUENCE</scope>
    <source>
        <strain evidence="3">UCBG92.1500</strain>
        <tissue evidence="3">Leaf</tissue>
    </source>
</reference>
<comment type="caution">
    <text evidence="3">The sequence shown here is derived from an EMBL/GenBank/DDBJ whole genome shotgun (WGS) entry which is preliminary data.</text>
</comment>
<sequence>MYEPHRSKTGRTTNLALCIMATVFLLFLAAGIVVVYFLLFKPKDPKIAVDAVQFPTFSVANGTVDFTFYQYVTVFNPNRDAFTHYDSSLQLAYSDAPVGFIFILHHSHGATKEGGSTKNSKETNIKIGDGPKEGPNKATIGGSGKYDGDKEPSRNRNAISNDTEEVHSSKENIEGR</sequence>
<evidence type="ECO:0000313" key="4">
    <source>
        <dbReference type="Proteomes" id="UP001187471"/>
    </source>
</evidence>
<keyword evidence="2" id="KW-0472">Membrane</keyword>
<dbReference type="Proteomes" id="UP001187471">
    <property type="component" value="Unassembled WGS sequence"/>
</dbReference>
<evidence type="ECO:0000256" key="2">
    <source>
        <dbReference type="SAM" id="Phobius"/>
    </source>
</evidence>
<evidence type="ECO:0008006" key="5">
    <source>
        <dbReference type="Google" id="ProtNLM"/>
    </source>
</evidence>
<feature type="transmembrane region" description="Helical" evidence="2">
    <location>
        <begin position="12"/>
        <end position="39"/>
    </location>
</feature>
<proteinExistence type="predicted"/>
<feature type="compositionally biased region" description="Basic and acidic residues" evidence="1">
    <location>
        <begin position="164"/>
        <end position="176"/>
    </location>
</feature>
<keyword evidence="2" id="KW-0812">Transmembrane</keyword>